<protein>
    <recommendedName>
        <fullName evidence="7">EGF domain-specific O-linked N-acetylglucosamine transferase</fullName>
        <ecNumber evidence="1">2.4.1.255</ecNumber>
    </recommendedName>
    <alternativeName>
        <fullName evidence="8">Extracellular O-linked N-acetylglucosamine transferase</fullName>
    </alternativeName>
</protein>
<evidence type="ECO:0000256" key="3">
    <source>
        <dbReference type="ARBA" id="ARBA00022679"/>
    </source>
</evidence>
<keyword evidence="2" id="KW-0328">Glycosyltransferase</keyword>
<evidence type="ECO:0000256" key="9">
    <source>
        <dbReference type="ARBA" id="ARBA00048317"/>
    </source>
</evidence>
<keyword evidence="14" id="KW-1185">Reference proteome</keyword>
<comment type="catalytic activity">
    <reaction evidence="9">
        <text>L-seryl-[protein] + UDP-N-acetyl-alpha-D-glucosamine = 3-O-(N-acetyl-beta-D-glucosaminyl)-L-seryl-[protein] + UDP + H(+)</text>
        <dbReference type="Rhea" id="RHEA:48904"/>
        <dbReference type="Rhea" id="RHEA-COMP:9863"/>
        <dbReference type="Rhea" id="RHEA-COMP:12251"/>
        <dbReference type="ChEBI" id="CHEBI:15378"/>
        <dbReference type="ChEBI" id="CHEBI:29999"/>
        <dbReference type="ChEBI" id="CHEBI:57705"/>
        <dbReference type="ChEBI" id="CHEBI:58223"/>
        <dbReference type="ChEBI" id="CHEBI:90838"/>
        <dbReference type="EC" id="2.4.1.255"/>
    </reaction>
</comment>
<evidence type="ECO:0000256" key="10">
    <source>
        <dbReference type="ARBA" id="ARBA00049432"/>
    </source>
</evidence>
<evidence type="ECO:0000256" key="8">
    <source>
        <dbReference type="ARBA" id="ARBA00042574"/>
    </source>
</evidence>
<dbReference type="InterPro" id="IPR007657">
    <property type="entry name" value="Glycosyltransferase_61"/>
</dbReference>
<dbReference type="EMBL" id="CP138586">
    <property type="protein sequence ID" value="WPH02112.1"/>
    <property type="molecule type" value="Genomic_DNA"/>
</dbReference>
<gene>
    <name evidence="13" type="ORF">R9X50_00496700</name>
</gene>
<evidence type="ECO:0000256" key="5">
    <source>
        <dbReference type="ARBA" id="ARBA00022824"/>
    </source>
</evidence>
<dbReference type="GO" id="GO:0097363">
    <property type="term" value="F:protein O-acetylglucosaminyltransferase activity"/>
    <property type="evidence" value="ECO:0007669"/>
    <property type="project" value="UniProtKB-EC"/>
</dbReference>
<dbReference type="GO" id="GO:0005788">
    <property type="term" value="C:endoplasmic reticulum lumen"/>
    <property type="evidence" value="ECO:0007669"/>
    <property type="project" value="TreeGrafter"/>
</dbReference>
<keyword evidence="11" id="KW-0812">Transmembrane</keyword>
<dbReference type="InterPro" id="IPR049625">
    <property type="entry name" value="Glyco_transf_61_cat"/>
</dbReference>
<keyword evidence="11" id="KW-1133">Transmembrane helix</keyword>
<proteinExistence type="predicted"/>
<dbReference type="AlphaFoldDB" id="A0AAQ3M565"/>
<organism evidence="13 14">
    <name type="scientific">Acrodontium crateriforme</name>
    <dbReference type="NCBI Taxonomy" id="150365"/>
    <lineage>
        <taxon>Eukaryota</taxon>
        <taxon>Fungi</taxon>
        <taxon>Dikarya</taxon>
        <taxon>Ascomycota</taxon>
        <taxon>Pezizomycotina</taxon>
        <taxon>Dothideomycetes</taxon>
        <taxon>Dothideomycetidae</taxon>
        <taxon>Mycosphaerellales</taxon>
        <taxon>Teratosphaeriaceae</taxon>
        <taxon>Acrodontium</taxon>
    </lineage>
</organism>
<evidence type="ECO:0000256" key="7">
    <source>
        <dbReference type="ARBA" id="ARBA00040944"/>
    </source>
</evidence>
<dbReference type="Pfam" id="PF04577">
    <property type="entry name" value="Glyco_transf_61"/>
    <property type="match status" value="1"/>
</dbReference>
<name>A0AAQ3M565_9PEZI</name>
<evidence type="ECO:0000313" key="14">
    <source>
        <dbReference type="Proteomes" id="UP001303373"/>
    </source>
</evidence>
<evidence type="ECO:0000259" key="12">
    <source>
        <dbReference type="Pfam" id="PF04577"/>
    </source>
</evidence>
<sequence length="481" mass="54512">MSWFPTPVRLSRHCGRLVVVPLLVLGLVVYLLVPTTRIENALRQLYLEHGQYRHPQETLPPPVTPSAASGTLAKPADICALRFGNDYLRSFSRTATRYCDAGSSADLTCFSHKLDDKKTDSFCLGGPASLETTQKRIELDCTIRDWAEDDFSRNVPQFRDFPLYWYNTGPRAIFNQHIKLQRIAQAATTPSADAKGFSLLVQREDNHQNLWHSMMEIMSLTLSLDVLRTTINTKTGKPFFTHDDIKQSRVVFLDKLPNGPYFDLWSIFAGKLPMRIQDMSAMDLATTNILVPLPGSSNPFWQGDWLDLHCGESTLLKLFSNRVLDFYNEFDTTTAVQRPPTLTLIDRKEKRRLLNKELYFEALQKKHPEVNMRMVDYAALSLSEQIHISHTTDILIGVHGAGLTHGIFLPPNSTLVEIQPPSLKHKGFHNMAEALGHRYFTCHGSEHEIPQGNGDWQHDDVFLEETAFMEIMDKAIASMAG</sequence>
<evidence type="ECO:0000256" key="2">
    <source>
        <dbReference type="ARBA" id="ARBA00022676"/>
    </source>
</evidence>
<evidence type="ECO:0000256" key="4">
    <source>
        <dbReference type="ARBA" id="ARBA00022729"/>
    </source>
</evidence>
<keyword evidence="6" id="KW-0325">Glycoprotein</keyword>
<keyword evidence="11" id="KW-0472">Membrane</keyword>
<dbReference type="Proteomes" id="UP001303373">
    <property type="component" value="Chromosome 7"/>
</dbReference>
<keyword evidence="3" id="KW-0808">Transferase</keyword>
<dbReference type="PANTHER" id="PTHR20961:SF148">
    <property type="entry name" value="EGF DOMAIN-SPECIFIC O-LINKED N-ACETYLGLUCOSAMINE TRANSFERASE"/>
    <property type="match status" value="1"/>
</dbReference>
<accession>A0AAQ3M565</accession>
<evidence type="ECO:0000256" key="11">
    <source>
        <dbReference type="SAM" id="Phobius"/>
    </source>
</evidence>
<evidence type="ECO:0000256" key="6">
    <source>
        <dbReference type="ARBA" id="ARBA00023180"/>
    </source>
</evidence>
<reference evidence="13 14" key="1">
    <citation type="submission" date="2023-11" db="EMBL/GenBank/DDBJ databases">
        <title>An acidophilic fungus is an integral part of prey digestion in a carnivorous sundew plant.</title>
        <authorList>
            <person name="Tsai I.J."/>
        </authorList>
    </citation>
    <scope>NUCLEOTIDE SEQUENCE [LARGE SCALE GENOMIC DNA]</scope>
    <source>
        <strain evidence="13">169a</strain>
    </source>
</reference>
<dbReference type="EC" id="2.4.1.255" evidence="1"/>
<comment type="catalytic activity">
    <reaction evidence="10">
        <text>L-threonyl-[protein] + UDP-N-acetyl-alpha-D-glucosamine = 3-O-(N-acetyl-beta-D-glucosaminyl)-L-threonyl-[protein] + UDP + H(+)</text>
        <dbReference type="Rhea" id="RHEA:48908"/>
        <dbReference type="Rhea" id="RHEA-COMP:11060"/>
        <dbReference type="Rhea" id="RHEA-COMP:12252"/>
        <dbReference type="ChEBI" id="CHEBI:15378"/>
        <dbReference type="ChEBI" id="CHEBI:30013"/>
        <dbReference type="ChEBI" id="CHEBI:57705"/>
        <dbReference type="ChEBI" id="CHEBI:58223"/>
        <dbReference type="ChEBI" id="CHEBI:90840"/>
        <dbReference type="EC" id="2.4.1.255"/>
    </reaction>
</comment>
<feature type="transmembrane region" description="Helical" evidence="11">
    <location>
        <begin position="14"/>
        <end position="33"/>
    </location>
</feature>
<dbReference type="PANTHER" id="PTHR20961">
    <property type="entry name" value="GLYCOSYLTRANSFERASE"/>
    <property type="match status" value="1"/>
</dbReference>
<evidence type="ECO:0000313" key="13">
    <source>
        <dbReference type="EMBL" id="WPH02112.1"/>
    </source>
</evidence>
<keyword evidence="4" id="KW-0732">Signal</keyword>
<evidence type="ECO:0000256" key="1">
    <source>
        <dbReference type="ARBA" id="ARBA00011970"/>
    </source>
</evidence>
<feature type="domain" description="Glycosyltransferase 61 catalytic" evidence="12">
    <location>
        <begin position="337"/>
        <end position="416"/>
    </location>
</feature>
<keyword evidence="5" id="KW-0256">Endoplasmic reticulum</keyword>